<dbReference type="AlphaFoldDB" id="G5JDH7"/>
<feature type="domain" description="Effector-associated" evidence="1">
    <location>
        <begin position="17"/>
        <end position="95"/>
    </location>
</feature>
<accession>G5JDH7</accession>
<evidence type="ECO:0000313" key="2">
    <source>
        <dbReference type="EMBL" id="EHJ09767.1"/>
    </source>
</evidence>
<dbReference type="Proteomes" id="UP000003477">
    <property type="component" value="Unassembled WGS sequence"/>
</dbReference>
<comment type="caution">
    <text evidence="2">The sequence shown here is derived from an EMBL/GenBank/DDBJ whole genome shotgun (WGS) entry which is preliminary data.</text>
</comment>
<dbReference type="GeneID" id="88768780"/>
<gene>
    <name evidence="2" type="ORF">CWATWH0003_5470</name>
</gene>
<reference evidence="2 3" key="1">
    <citation type="journal article" date="2011" name="Front. Microbiol.">
        <title>Two Strains of Crocosphaera watsonii with Highly Conserved Genomes are Distinguished by Strain-Specific Features.</title>
        <authorList>
            <person name="Bench S.R."/>
            <person name="Ilikchyan I.N."/>
            <person name="Tripp H.J."/>
            <person name="Zehr J.P."/>
        </authorList>
    </citation>
    <scope>NUCLEOTIDE SEQUENCE [LARGE SCALE GENOMIC DNA]</scope>
    <source>
        <strain evidence="2 3">WH 0003</strain>
    </source>
</reference>
<protein>
    <recommendedName>
        <fullName evidence="1">Effector-associated domain-containing protein</fullName>
    </recommendedName>
</protein>
<dbReference type="InterPro" id="IPR045439">
    <property type="entry name" value="EAD11"/>
</dbReference>
<name>G5JDH7_CROWT</name>
<proteinExistence type="predicted"/>
<sequence length="118" mass="14027">MQARDENLERQRLEKIVTEIKNLIADNQLELATKRLGYLAEDFAIDQKRKYETVDFQLRYAEIKTNKRKRLSSQEEVSRSLSSLTFDVFDFLDLIVAEYNNFQLSQFQDIVSKENKKN</sequence>
<organism evidence="2 3">
    <name type="scientific">Crocosphaera watsonii WH 0003</name>
    <dbReference type="NCBI Taxonomy" id="423471"/>
    <lineage>
        <taxon>Bacteria</taxon>
        <taxon>Bacillati</taxon>
        <taxon>Cyanobacteriota</taxon>
        <taxon>Cyanophyceae</taxon>
        <taxon>Oscillatoriophycideae</taxon>
        <taxon>Chroococcales</taxon>
        <taxon>Aphanothecaceae</taxon>
        <taxon>Crocosphaera</taxon>
    </lineage>
</organism>
<evidence type="ECO:0000313" key="3">
    <source>
        <dbReference type="Proteomes" id="UP000003477"/>
    </source>
</evidence>
<dbReference type="Pfam" id="PF19964">
    <property type="entry name" value="EAD11"/>
    <property type="match status" value="1"/>
</dbReference>
<dbReference type="PATRIC" id="fig|423471.3.peg.5110"/>
<evidence type="ECO:0000259" key="1">
    <source>
        <dbReference type="Pfam" id="PF19964"/>
    </source>
</evidence>
<dbReference type="RefSeq" id="WP_007313217.1">
    <property type="nucleotide sequence ID" value="NZ_AESD01000849.1"/>
</dbReference>
<dbReference type="EMBL" id="AESD01000849">
    <property type="protein sequence ID" value="EHJ09767.1"/>
    <property type="molecule type" value="Genomic_DNA"/>
</dbReference>